<accession>A0A2G1VQ49</accession>
<dbReference type="OrthoDB" id="769570at2"/>
<comment type="caution">
    <text evidence="2">The sequence shown here is derived from an EMBL/GenBank/DDBJ whole genome shotgun (WGS) entry which is preliminary data.</text>
</comment>
<dbReference type="Proteomes" id="UP000229433">
    <property type="component" value="Unassembled WGS sequence"/>
</dbReference>
<feature type="transmembrane region" description="Helical" evidence="1">
    <location>
        <begin position="30"/>
        <end position="50"/>
    </location>
</feature>
<reference evidence="2 3" key="1">
    <citation type="submission" date="2017-08" db="EMBL/GenBank/DDBJ databases">
        <title>The whole genome shortgun sequences of strain Leeuwenhoekiella nanhaiensis G18 from the South China Sea.</title>
        <authorList>
            <person name="Liu Q."/>
        </authorList>
    </citation>
    <scope>NUCLEOTIDE SEQUENCE [LARGE SCALE GENOMIC DNA]</scope>
    <source>
        <strain evidence="2 3">G18</strain>
    </source>
</reference>
<evidence type="ECO:0000313" key="3">
    <source>
        <dbReference type="Proteomes" id="UP000229433"/>
    </source>
</evidence>
<proteinExistence type="predicted"/>
<evidence type="ECO:0000313" key="2">
    <source>
        <dbReference type="EMBL" id="PHQ28897.1"/>
    </source>
</evidence>
<gene>
    <name evidence="2" type="ORF">CJ305_11930</name>
</gene>
<dbReference type="RefSeq" id="WP_099646512.1">
    <property type="nucleotide sequence ID" value="NZ_KZ319292.1"/>
</dbReference>
<keyword evidence="1" id="KW-1133">Transmembrane helix</keyword>
<keyword evidence="3" id="KW-1185">Reference proteome</keyword>
<organism evidence="2 3">
    <name type="scientific">Leeuwenhoekiella nanhaiensis</name>
    <dbReference type="NCBI Taxonomy" id="1655491"/>
    <lineage>
        <taxon>Bacteria</taxon>
        <taxon>Pseudomonadati</taxon>
        <taxon>Bacteroidota</taxon>
        <taxon>Flavobacteriia</taxon>
        <taxon>Flavobacteriales</taxon>
        <taxon>Flavobacteriaceae</taxon>
        <taxon>Leeuwenhoekiella</taxon>
    </lineage>
</organism>
<sequence length="174" mass="20539">MAGLGFIFIVLPLSVLLFVLLIYSKKKSFGILFLGFWGGIIGIWILSAILKPFYTKKILDKSDFYGEYIIDRNYFPGKQADWQYNHFRFEIKKNDSIYFYVTEGANIKETYTGSIQTKTPFQSARLMINMESPTHHVVTSNPTIYREIWDFFLVFNSPKFNNMYFRKGNWKEIE</sequence>
<feature type="transmembrane region" description="Helical" evidence="1">
    <location>
        <begin position="6"/>
        <end position="23"/>
    </location>
</feature>
<evidence type="ECO:0000256" key="1">
    <source>
        <dbReference type="SAM" id="Phobius"/>
    </source>
</evidence>
<dbReference type="EMBL" id="NQXA01000010">
    <property type="protein sequence ID" value="PHQ28897.1"/>
    <property type="molecule type" value="Genomic_DNA"/>
</dbReference>
<keyword evidence="1" id="KW-0812">Transmembrane</keyword>
<protein>
    <submittedName>
        <fullName evidence="2">Uncharacterized protein</fullName>
    </submittedName>
</protein>
<keyword evidence="1" id="KW-0472">Membrane</keyword>
<dbReference type="AlphaFoldDB" id="A0A2G1VQ49"/>
<name>A0A2G1VQ49_9FLAO</name>